<dbReference type="Pfam" id="PF02627">
    <property type="entry name" value="CMD"/>
    <property type="match status" value="1"/>
</dbReference>
<evidence type="ECO:0000259" key="1">
    <source>
        <dbReference type="Pfam" id="PF02627"/>
    </source>
</evidence>
<dbReference type="Gene3D" id="1.20.1290.10">
    <property type="entry name" value="AhpD-like"/>
    <property type="match status" value="1"/>
</dbReference>
<dbReference type="InterPro" id="IPR004675">
    <property type="entry name" value="AhpD_core"/>
</dbReference>
<sequence length="183" mass="19177">MPTINPVNASAGSPAAEILGAIKSKIGMVPNIYATMAHSPALLHAYLGYGEGLGQGVLGAALAEQIALTVAGENGCDYCASAHSALARGAGVASDEATRNLRGEASDPRTAVILDFVRKVVKNRGHVEAADLQALRNREVSDAELVEIIAHVGMNLFTNYFNHIVDTDIDFPVVRTDPQSRAA</sequence>
<name>A0AAW9RGI7_9GAMM</name>
<feature type="domain" description="Carboxymuconolactone decarboxylase-like" evidence="1">
    <location>
        <begin position="40"/>
        <end position="113"/>
    </location>
</feature>
<dbReference type="InterPro" id="IPR003779">
    <property type="entry name" value="CMD-like"/>
</dbReference>
<dbReference type="EMBL" id="JAZHOG010000003">
    <property type="protein sequence ID" value="MEJ8567153.1"/>
    <property type="molecule type" value="Genomic_DNA"/>
</dbReference>
<dbReference type="AlphaFoldDB" id="A0AAW9RGI7"/>
<organism evidence="2 3">
    <name type="scientific">Elongatibacter sediminis</name>
    <dbReference type="NCBI Taxonomy" id="3119006"/>
    <lineage>
        <taxon>Bacteria</taxon>
        <taxon>Pseudomonadati</taxon>
        <taxon>Pseudomonadota</taxon>
        <taxon>Gammaproteobacteria</taxon>
        <taxon>Chromatiales</taxon>
        <taxon>Wenzhouxiangellaceae</taxon>
        <taxon>Elongatibacter</taxon>
    </lineage>
</organism>
<dbReference type="GO" id="GO:0051920">
    <property type="term" value="F:peroxiredoxin activity"/>
    <property type="evidence" value="ECO:0007669"/>
    <property type="project" value="InterPro"/>
</dbReference>
<comment type="caution">
    <text evidence="2">The sequence shown here is derived from an EMBL/GenBank/DDBJ whole genome shotgun (WGS) entry which is preliminary data.</text>
</comment>
<accession>A0AAW9RGI7</accession>
<evidence type="ECO:0000313" key="3">
    <source>
        <dbReference type="Proteomes" id="UP001359886"/>
    </source>
</evidence>
<dbReference type="SUPFAM" id="SSF69118">
    <property type="entry name" value="AhpD-like"/>
    <property type="match status" value="1"/>
</dbReference>
<dbReference type="PANTHER" id="PTHR35446">
    <property type="entry name" value="SI:CH211-175M2.5"/>
    <property type="match status" value="1"/>
</dbReference>
<dbReference type="Proteomes" id="UP001359886">
    <property type="component" value="Unassembled WGS sequence"/>
</dbReference>
<dbReference type="NCBIfam" id="TIGR00778">
    <property type="entry name" value="ahpD_dom"/>
    <property type="match status" value="1"/>
</dbReference>
<proteinExistence type="predicted"/>
<dbReference type="InterPro" id="IPR029032">
    <property type="entry name" value="AhpD-like"/>
</dbReference>
<keyword evidence="3" id="KW-1185">Reference proteome</keyword>
<reference evidence="2 3" key="1">
    <citation type="submission" date="2024-02" db="EMBL/GenBank/DDBJ databases">
        <title>A novel Wenzhouxiangellaceae bacterium, isolated from coastal sediments.</title>
        <authorList>
            <person name="Du Z.-J."/>
            <person name="Ye Y.-Q."/>
            <person name="Zhang X.-Y."/>
        </authorList>
    </citation>
    <scope>NUCLEOTIDE SEQUENCE [LARGE SCALE GENOMIC DNA]</scope>
    <source>
        <strain evidence="2 3">CH-27</strain>
    </source>
</reference>
<protein>
    <submittedName>
        <fullName evidence="2">Carboxymuconolactone decarboxylase family protein</fullName>
    </submittedName>
</protein>
<gene>
    <name evidence="2" type="ORF">V3330_05900</name>
</gene>
<evidence type="ECO:0000313" key="2">
    <source>
        <dbReference type="EMBL" id="MEJ8567153.1"/>
    </source>
</evidence>
<dbReference type="PANTHER" id="PTHR35446:SF3">
    <property type="entry name" value="CMD DOMAIN-CONTAINING PROTEIN"/>
    <property type="match status" value="1"/>
</dbReference>
<dbReference type="RefSeq" id="WP_354694469.1">
    <property type="nucleotide sequence ID" value="NZ_JAZHOG010000003.1"/>
</dbReference>